<keyword evidence="4" id="KW-0808">Transferase</keyword>
<comment type="similarity">
    <text evidence="1">Belongs to the bacterial sugar transferase family.</text>
</comment>
<evidence type="ECO:0000313" key="5">
    <source>
        <dbReference type="Proteomes" id="UP000634672"/>
    </source>
</evidence>
<dbReference type="PANTHER" id="PTHR30576:SF8">
    <property type="entry name" value="UNDECAPRENYL-PHOSPHATE GALACTOSE PHOSPHOTRANSFERASE"/>
    <property type="match status" value="1"/>
</dbReference>
<dbReference type="RefSeq" id="WP_187019494.1">
    <property type="nucleotide sequence ID" value="NZ_JACOPB010000001.1"/>
</dbReference>
<accession>A0ABR7H1U1</accession>
<keyword evidence="2" id="KW-0472">Membrane</keyword>
<dbReference type="PANTHER" id="PTHR30576">
    <property type="entry name" value="COLANIC BIOSYNTHESIS UDP-GLUCOSE LIPID CARRIER TRANSFERASE"/>
    <property type="match status" value="1"/>
</dbReference>
<dbReference type="EMBL" id="JACOPB010000001">
    <property type="protein sequence ID" value="MBC5707132.1"/>
    <property type="molecule type" value="Genomic_DNA"/>
</dbReference>
<keyword evidence="5" id="KW-1185">Reference proteome</keyword>
<feature type="domain" description="Bacterial sugar transferase" evidence="3">
    <location>
        <begin position="12"/>
        <end position="187"/>
    </location>
</feature>
<feature type="transmembrane region" description="Helical" evidence="2">
    <location>
        <begin position="14"/>
        <end position="38"/>
    </location>
</feature>
<organism evidence="4 5">
    <name type="scientific">Hungatella hominis</name>
    <dbReference type="NCBI Taxonomy" id="2763050"/>
    <lineage>
        <taxon>Bacteria</taxon>
        <taxon>Bacillati</taxon>
        <taxon>Bacillota</taxon>
        <taxon>Clostridia</taxon>
        <taxon>Lachnospirales</taxon>
        <taxon>Lachnospiraceae</taxon>
        <taxon>Hungatella</taxon>
    </lineage>
</organism>
<proteinExistence type="inferred from homology"/>
<dbReference type="Proteomes" id="UP000634672">
    <property type="component" value="Unassembled WGS sequence"/>
</dbReference>
<evidence type="ECO:0000259" key="3">
    <source>
        <dbReference type="Pfam" id="PF02397"/>
    </source>
</evidence>
<gene>
    <name evidence="4" type="ORF">H8S75_04100</name>
</gene>
<evidence type="ECO:0000256" key="2">
    <source>
        <dbReference type="SAM" id="Phobius"/>
    </source>
</evidence>
<keyword evidence="2" id="KW-1133">Transmembrane helix</keyword>
<evidence type="ECO:0000313" key="4">
    <source>
        <dbReference type="EMBL" id="MBC5707132.1"/>
    </source>
</evidence>
<protein>
    <submittedName>
        <fullName evidence="4">Sugar transferase</fullName>
    </submittedName>
</protein>
<comment type="caution">
    <text evidence="4">The sequence shown here is derived from an EMBL/GenBank/DDBJ whole genome shotgun (WGS) entry which is preliminary data.</text>
</comment>
<dbReference type="Pfam" id="PF02397">
    <property type="entry name" value="Bac_transf"/>
    <property type="match status" value="1"/>
</dbReference>
<dbReference type="GO" id="GO:0016740">
    <property type="term" value="F:transferase activity"/>
    <property type="evidence" value="ECO:0007669"/>
    <property type="project" value="UniProtKB-KW"/>
</dbReference>
<dbReference type="InterPro" id="IPR003362">
    <property type="entry name" value="Bact_transf"/>
</dbReference>
<keyword evidence="2" id="KW-0812">Transmembrane</keyword>
<name>A0ABR7H1U1_9FIRM</name>
<reference evidence="4 5" key="1">
    <citation type="submission" date="2020-08" db="EMBL/GenBank/DDBJ databases">
        <title>Genome public.</title>
        <authorList>
            <person name="Liu C."/>
            <person name="Sun Q."/>
        </authorList>
    </citation>
    <scope>NUCLEOTIDE SEQUENCE [LARGE SCALE GENOMIC DNA]</scope>
    <source>
        <strain evidence="4 5">NSJ-66</strain>
    </source>
</reference>
<evidence type="ECO:0000256" key="1">
    <source>
        <dbReference type="ARBA" id="ARBA00006464"/>
    </source>
</evidence>
<sequence length="214" mass="24946">MKNNQLYKNYIKRIIDILVAVTFIALFWWLLLIIAVLVRINMGSPVLYTTERVGKDERIFRIYKFRSMTNEVDENGVLLPGNKRLTKFGGLLRSTSLDELPSLINVLKGELSIVGPRPLPVKYMPYYYDHERIRHSVNPGLTGWAQINGRNAITWDHKFELDIEYVNNISFLFDIKVILLTAWKVIKRSDIIQDDQQTGSLYIVRKEMNRVEGD</sequence>